<dbReference type="Pfam" id="PF02470">
    <property type="entry name" value="MlaD"/>
    <property type="match status" value="1"/>
</dbReference>
<dbReference type="PANTHER" id="PTHR34675">
    <property type="entry name" value="PROTEIN TRIGALACTOSYLDIACYLGLYCEROL 2, CHLOROPLASTIC"/>
    <property type="match status" value="1"/>
</dbReference>
<evidence type="ECO:0000313" key="4">
    <source>
        <dbReference type="EMBL" id="MCP2728766.1"/>
    </source>
</evidence>
<feature type="region of interest" description="Disordered" evidence="1">
    <location>
        <begin position="452"/>
        <end position="506"/>
    </location>
</feature>
<keyword evidence="2" id="KW-0812">Transmembrane</keyword>
<name>A0AAE3GRS9_9CYAN</name>
<evidence type="ECO:0000256" key="1">
    <source>
        <dbReference type="SAM" id="MobiDB-lite"/>
    </source>
</evidence>
<dbReference type="EMBL" id="JAMZMM010000073">
    <property type="protein sequence ID" value="MCP2728766.1"/>
    <property type="molecule type" value="Genomic_DNA"/>
</dbReference>
<sequence>MRSRTIREGSVGLLILAGLAAFVGLVLWIRGMKWGARTYQFIVSFTDVAGMKVGATVRYRGVDVGRITDVKATTNGVDATIQIDSANLVIPRNVAIEANQSGLIGETSIDITPPKNLPSGIQGINPGSSKCDTKLVICNQNRVNGEIGVSFIELLRNTDKFTTLYADPAFFDNVNNLTKNAALAASGVAKLTAELSLLTRSVRQQVGTFSTATNTLTAVSAQTANRIGNTADKFGNTADKFGKLAESSNELLTTTQGNLTTTQANLNNTLQQFGKLAASADRALISNQGNLNNLLTEFTKLAASTNELVVTNRGTLQKTLTNISQSSEQLTILVTRLANTTEKVDVAKIVGNLETLSANAAEASANLRDVSAAVNNPTNFLVLQQTLDSARSTFENVQKITADLDELTGDPQFRQHVKELVNGLSKLVSSTQQLEEQIQVAQKLESVNSALKEATANSTTQTPLTQSSPPTAQPTETNPQPHQQESLLQHLPAAPKNESDKSEESN</sequence>
<protein>
    <submittedName>
        <fullName evidence="4">MlaD family protein</fullName>
    </submittedName>
</protein>
<proteinExistence type="predicted"/>
<dbReference type="InterPro" id="IPR039342">
    <property type="entry name" value="TGD2-like"/>
</dbReference>
<gene>
    <name evidence="4" type="ORF">NJ959_09835</name>
</gene>
<dbReference type="PANTHER" id="PTHR34675:SF1">
    <property type="entry name" value="PROTEIN TRIGALACTOSYLDIACYLGLYCEROL 2, CHLOROPLASTIC"/>
    <property type="match status" value="1"/>
</dbReference>
<accession>A0AAE3GRS9</accession>
<organism evidence="4 5">
    <name type="scientific">Limnofasciculus baicalensis BBK-W-15</name>
    <dbReference type="NCBI Taxonomy" id="2699891"/>
    <lineage>
        <taxon>Bacteria</taxon>
        <taxon>Bacillati</taxon>
        <taxon>Cyanobacteriota</taxon>
        <taxon>Cyanophyceae</taxon>
        <taxon>Coleofasciculales</taxon>
        <taxon>Coleofasciculaceae</taxon>
        <taxon>Limnofasciculus</taxon>
        <taxon>Limnofasciculus baicalensis</taxon>
    </lineage>
</organism>
<evidence type="ECO:0000259" key="3">
    <source>
        <dbReference type="Pfam" id="PF02470"/>
    </source>
</evidence>
<feature type="compositionally biased region" description="Basic and acidic residues" evidence="1">
    <location>
        <begin position="497"/>
        <end position="506"/>
    </location>
</feature>
<keyword evidence="5" id="KW-1185">Reference proteome</keyword>
<evidence type="ECO:0000256" key="2">
    <source>
        <dbReference type="SAM" id="Phobius"/>
    </source>
</evidence>
<dbReference type="InterPro" id="IPR003399">
    <property type="entry name" value="Mce/MlaD"/>
</dbReference>
<evidence type="ECO:0000313" key="5">
    <source>
        <dbReference type="Proteomes" id="UP001204953"/>
    </source>
</evidence>
<dbReference type="Proteomes" id="UP001204953">
    <property type="component" value="Unassembled WGS sequence"/>
</dbReference>
<keyword evidence="2" id="KW-1133">Transmembrane helix</keyword>
<feature type="transmembrane region" description="Helical" evidence="2">
    <location>
        <begin position="12"/>
        <end position="29"/>
    </location>
</feature>
<reference evidence="4" key="1">
    <citation type="submission" date="2022-06" db="EMBL/GenBank/DDBJ databases">
        <title>New cyanobacteria of genus Symplocastrum in benthos of Lake Baikal.</title>
        <authorList>
            <person name="Sorokovikova E."/>
            <person name="Tikhonova I."/>
            <person name="Krasnopeev A."/>
            <person name="Evseev P."/>
            <person name="Gladkikh A."/>
            <person name="Belykh O."/>
        </authorList>
    </citation>
    <scope>NUCLEOTIDE SEQUENCE</scope>
    <source>
        <strain evidence="4">BBK-W-15</strain>
    </source>
</reference>
<dbReference type="AlphaFoldDB" id="A0AAE3GRS9"/>
<keyword evidence="2" id="KW-0472">Membrane</keyword>
<feature type="compositionally biased region" description="Low complexity" evidence="1">
    <location>
        <begin position="458"/>
        <end position="477"/>
    </location>
</feature>
<feature type="domain" description="Mce/MlaD" evidence="3">
    <location>
        <begin position="37"/>
        <end position="114"/>
    </location>
</feature>
<comment type="caution">
    <text evidence="4">The sequence shown here is derived from an EMBL/GenBank/DDBJ whole genome shotgun (WGS) entry which is preliminary data.</text>
</comment>
<feature type="compositionally biased region" description="Polar residues" evidence="1">
    <location>
        <begin position="478"/>
        <end position="487"/>
    </location>
</feature>
<dbReference type="RefSeq" id="WP_254011559.1">
    <property type="nucleotide sequence ID" value="NZ_JAMZMM010000073.1"/>
</dbReference>